<evidence type="ECO:0000259" key="1">
    <source>
        <dbReference type="Pfam" id="PF02036"/>
    </source>
</evidence>
<feature type="domain" description="SCP2" evidence="1">
    <location>
        <begin position="52"/>
        <end position="98"/>
    </location>
</feature>
<gene>
    <name evidence="2" type="ORF">S01H4_23680</name>
</gene>
<dbReference type="InterPro" id="IPR003033">
    <property type="entry name" value="SCP2_sterol-bd_dom"/>
</dbReference>
<accession>X1BF02</accession>
<feature type="non-terminal residue" evidence="2">
    <location>
        <position position="1"/>
    </location>
</feature>
<evidence type="ECO:0000313" key="2">
    <source>
        <dbReference type="EMBL" id="GAG79797.1"/>
    </source>
</evidence>
<reference evidence="2" key="1">
    <citation type="journal article" date="2014" name="Front. Microbiol.">
        <title>High frequency of phylogenetically diverse reductive dehalogenase-homologous genes in deep subseafloor sedimentary metagenomes.</title>
        <authorList>
            <person name="Kawai M."/>
            <person name="Futagami T."/>
            <person name="Toyoda A."/>
            <person name="Takaki Y."/>
            <person name="Nishi S."/>
            <person name="Hori S."/>
            <person name="Arai W."/>
            <person name="Tsubouchi T."/>
            <person name="Morono Y."/>
            <person name="Uchiyama I."/>
            <person name="Ito T."/>
            <person name="Fujiyama A."/>
            <person name="Inagaki F."/>
            <person name="Takami H."/>
        </authorList>
    </citation>
    <scope>NUCLEOTIDE SEQUENCE</scope>
    <source>
        <strain evidence="2">Expedition CK06-06</strain>
    </source>
</reference>
<sequence length="115" mass="12912">NPNYKPSALTWEGDMLLAIEPSGKLDHEVRILIGLYHGECTGTRLLKEGEEVDTPYILSGPYTNFVRVMNKEFDPIQGVMSGKLKLTGDMAKLMRHVQAAKEIVNSLLTFETEFL</sequence>
<dbReference type="SUPFAM" id="SSF55718">
    <property type="entry name" value="SCP-like"/>
    <property type="match status" value="1"/>
</dbReference>
<organism evidence="2">
    <name type="scientific">marine sediment metagenome</name>
    <dbReference type="NCBI Taxonomy" id="412755"/>
    <lineage>
        <taxon>unclassified sequences</taxon>
        <taxon>metagenomes</taxon>
        <taxon>ecological metagenomes</taxon>
    </lineage>
</organism>
<dbReference type="EMBL" id="BART01011024">
    <property type="protein sequence ID" value="GAG79797.1"/>
    <property type="molecule type" value="Genomic_DNA"/>
</dbReference>
<dbReference type="Gene3D" id="3.30.1050.10">
    <property type="entry name" value="SCP2 sterol-binding domain"/>
    <property type="match status" value="1"/>
</dbReference>
<proteinExistence type="predicted"/>
<dbReference type="AlphaFoldDB" id="X1BF02"/>
<dbReference type="Pfam" id="PF02036">
    <property type="entry name" value="SCP2"/>
    <property type="match status" value="1"/>
</dbReference>
<name>X1BF02_9ZZZZ</name>
<dbReference type="InterPro" id="IPR036527">
    <property type="entry name" value="SCP2_sterol-bd_dom_sf"/>
</dbReference>
<protein>
    <recommendedName>
        <fullName evidence="1">SCP2 domain-containing protein</fullName>
    </recommendedName>
</protein>
<comment type="caution">
    <text evidence="2">The sequence shown here is derived from an EMBL/GenBank/DDBJ whole genome shotgun (WGS) entry which is preliminary data.</text>
</comment>